<feature type="region of interest" description="Disordered" evidence="3">
    <location>
        <begin position="1"/>
        <end position="64"/>
    </location>
</feature>
<dbReference type="Pfam" id="PF01393">
    <property type="entry name" value="Chromo_shadow"/>
    <property type="match status" value="1"/>
</dbReference>
<dbReference type="AlphaFoldDB" id="A0AAF0Y5Y7"/>
<keyword evidence="6" id="KW-1185">Reference proteome</keyword>
<dbReference type="EMBL" id="CP086715">
    <property type="protein sequence ID" value="WOO78381.1"/>
    <property type="molecule type" value="Genomic_DNA"/>
</dbReference>
<feature type="region of interest" description="Disordered" evidence="3">
    <location>
        <begin position="111"/>
        <end position="165"/>
    </location>
</feature>
<dbReference type="RefSeq" id="XP_062624413.1">
    <property type="nucleotide sequence ID" value="XM_062768429.1"/>
</dbReference>
<dbReference type="InterPro" id="IPR023780">
    <property type="entry name" value="Chromo_domain"/>
</dbReference>
<keyword evidence="2" id="KW-0539">Nucleus</keyword>
<dbReference type="Proteomes" id="UP000827549">
    <property type="component" value="Chromosome 2"/>
</dbReference>
<feature type="compositionally biased region" description="Low complexity" evidence="3">
    <location>
        <begin position="128"/>
        <end position="137"/>
    </location>
</feature>
<feature type="compositionally biased region" description="Acidic residues" evidence="3">
    <location>
        <begin position="37"/>
        <end position="64"/>
    </location>
</feature>
<dbReference type="PANTHER" id="PTHR22812">
    <property type="entry name" value="CHROMOBOX PROTEIN"/>
    <property type="match status" value="1"/>
</dbReference>
<dbReference type="InterPro" id="IPR008251">
    <property type="entry name" value="Chromo_shadow_dom"/>
</dbReference>
<dbReference type="Pfam" id="PF00385">
    <property type="entry name" value="Chromo"/>
    <property type="match status" value="1"/>
</dbReference>
<reference evidence="5" key="1">
    <citation type="submission" date="2023-10" db="EMBL/GenBank/DDBJ databases">
        <authorList>
            <person name="Noh H."/>
        </authorList>
    </citation>
    <scope>NUCLEOTIDE SEQUENCE</scope>
    <source>
        <strain evidence="5">DUCC4014</strain>
    </source>
</reference>
<comment type="subcellular location">
    <subcellularLocation>
        <location evidence="1">Nucleus</location>
    </subcellularLocation>
</comment>
<dbReference type="PRINTS" id="PR00504">
    <property type="entry name" value="CHROMODOMAIN"/>
</dbReference>
<dbReference type="CDD" id="cd00024">
    <property type="entry name" value="CD_CSD"/>
    <property type="match status" value="1"/>
</dbReference>
<evidence type="ECO:0000313" key="6">
    <source>
        <dbReference type="Proteomes" id="UP000827549"/>
    </source>
</evidence>
<feature type="compositionally biased region" description="Basic residues" evidence="3">
    <location>
        <begin position="1"/>
        <end position="10"/>
    </location>
</feature>
<name>A0AAF0Y5Y7_9TREE</name>
<dbReference type="InterPro" id="IPR000953">
    <property type="entry name" value="Chromo/chromo_shadow_dom"/>
</dbReference>
<dbReference type="Gene3D" id="2.40.50.40">
    <property type="match status" value="2"/>
</dbReference>
<protein>
    <submittedName>
        <fullName evidence="5">Chromo domain-containing protein 2</fullName>
    </submittedName>
</protein>
<evidence type="ECO:0000256" key="2">
    <source>
        <dbReference type="ARBA" id="ARBA00023242"/>
    </source>
</evidence>
<dbReference type="PROSITE" id="PS50013">
    <property type="entry name" value="CHROMO_2"/>
    <property type="match status" value="1"/>
</dbReference>
<evidence type="ECO:0000259" key="4">
    <source>
        <dbReference type="PROSITE" id="PS50013"/>
    </source>
</evidence>
<organism evidence="5 6">
    <name type="scientific">Vanrija pseudolonga</name>
    <dbReference type="NCBI Taxonomy" id="143232"/>
    <lineage>
        <taxon>Eukaryota</taxon>
        <taxon>Fungi</taxon>
        <taxon>Dikarya</taxon>
        <taxon>Basidiomycota</taxon>
        <taxon>Agaricomycotina</taxon>
        <taxon>Tremellomycetes</taxon>
        <taxon>Trichosporonales</taxon>
        <taxon>Trichosporonaceae</taxon>
        <taxon>Vanrija</taxon>
    </lineage>
</organism>
<feature type="domain" description="Chromo" evidence="4">
    <location>
        <begin position="63"/>
        <end position="114"/>
    </location>
</feature>
<sequence>MPAARSRSRSTSKAASRPSNGHSSRSKPAASPINVDSGEEEVEAVDVVEEDEEDDSEGGEDEYEVQAVLDHKFKKGKYEYLVAWKGYGPEHNTWEPQDNVEHAEDLVKSYWEKQPKETAGNVRKRGRPSAADAASSPKPKKGRPESASNANTRADTASVSDDDVTDYHQTHIDSVEKYMDIPDWEDLVKSIDTVERTSDGQLMVFLTMKDGAQLGQTTSLVNKRCPQQIIKFYETHLKFVPMTVPS</sequence>
<dbReference type="InterPro" id="IPR016197">
    <property type="entry name" value="Chromo-like_dom_sf"/>
</dbReference>
<dbReference type="SMART" id="SM00298">
    <property type="entry name" value="CHROMO"/>
    <property type="match status" value="1"/>
</dbReference>
<dbReference type="SUPFAM" id="SSF54160">
    <property type="entry name" value="Chromo domain-like"/>
    <property type="match status" value="2"/>
</dbReference>
<accession>A0AAF0Y5Y7</accession>
<dbReference type="CDD" id="cd18657">
    <property type="entry name" value="CSD_Swi6"/>
    <property type="match status" value="1"/>
</dbReference>
<dbReference type="GeneID" id="87805181"/>
<proteinExistence type="predicted"/>
<dbReference type="InterPro" id="IPR051219">
    <property type="entry name" value="Heterochromatin_chromo-domain"/>
</dbReference>
<evidence type="ECO:0000256" key="3">
    <source>
        <dbReference type="SAM" id="MobiDB-lite"/>
    </source>
</evidence>
<dbReference type="InterPro" id="IPR017984">
    <property type="entry name" value="Chromo_dom_subgr"/>
</dbReference>
<dbReference type="GO" id="GO:0005634">
    <property type="term" value="C:nucleus"/>
    <property type="evidence" value="ECO:0007669"/>
    <property type="project" value="UniProtKB-SubCell"/>
</dbReference>
<dbReference type="GO" id="GO:0006338">
    <property type="term" value="P:chromatin remodeling"/>
    <property type="evidence" value="ECO:0007669"/>
    <property type="project" value="UniProtKB-ARBA"/>
</dbReference>
<evidence type="ECO:0000313" key="5">
    <source>
        <dbReference type="EMBL" id="WOO78381.1"/>
    </source>
</evidence>
<evidence type="ECO:0000256" key="1">
    <source>
        <dbReference type="ARBA" id="ARBA00004123"/>
    </source>
</evidence>
<dbReference type="SMART" id="SM00300">
    <property type="entry name" value="ChSh"/>
    <property type="match status" value="1"/>
</dbReference>
<gene>
    <name evidence="5" type="primary">chp2</name>
    <name evidence="5" type="ORF">LOC62_02G001930</name>
</gene>